<feature type="domain" description="Intradiol ring-cleavage dioxygenases" evidence="2">
    <location>
        <begin position="135"/>
        <end position="209"/>
    </location>
</feature>
<evidence type="ECO:0000256" key="1">
    <source>
        <dbReference type="SAM" id="MobiDB-lite"/>
    </source>
</evidence>
<feature type="region of interest" description="Disordered" evidence="1">
    <location>
        <begin position="94"/>
        <end position="113"/>
    </location>
</feature>
<sequence>MTHDLREETFPDNDAWVRAVHDRGLGFDLRMLSRRRALGLLGGLGLAGLTGCTGASPSASGTPGAATSGSAASSATAGGTASAAATGAACVPEVPDETAGPFPGDGSNGADALTTNGVVRTDIRSSFGGASGVAEGIPLTLRMTVLNLAEACAPMAGAAIYVWQCDRESNYSMYSSSVRNQNYLRGVAGTDAAGVVEFTTIFPGCYAGRWPHIHFQVFESVEAAISGRRQIVKTSQVAFPEDACRAVYAADGYATSGTNLSRVSLQTDSVFREDGGARQLATMAGSNAQGWTADLTIAVN</sequence>
<name>A0ABZ3FM78_9ACTN</name>
<dbReference type="RefSeq" id="WP_425308599.1">
    <property type="nucleotide sequence ID" value="NZ_CP154795.1"/>
</dbReference>
<organism evidence="3 4">
    <name type="scientific">Ammonicoccus fulvus</name>
    <dbReference type="NCBI Taxonomy" id="3138240"/>
    <lineage>
        <taxon>Bacteria</taxon>
        <taxon>Bacillati</taxon>
        <taxon>Actinomycetota</taxon>
        <taxon>Actinomycetes</taxon>
        <taxon>Propionibacteriales</taxon>
        <taxon>Propionibacteriaceae</taxon>
        <taxon>Ammonicoccus</taxon>
    </lineage>
</organism>
<dbReference type="PANTHER" id="PTHR34315">
    <property type="match status" value="1"/>
</dbReference>
<gene>
    <name evidence="3" type="ORF">AADG42_07525</name>
</gene>
<dbReference type="Proteomes" id="UP001442841">
    <property type="component" value="Chromosome"/>
</dbReference>
<dbReference type="InterPro" id="IPR006311">
    <property type="entry name" value="TAT_signal"/>
</dbReference>
<dbReference type="SUPFAM" id="SSF49482">
    <property type="entry name" value="Aromatic compound dioxygenase"/>
    <property type="match status" value="1"/>
</dbReference>
<proteinExistence type="predicted"/>
<dbReference type="InterPro" id="IPR015889">
    <property type="entry name" value="Intradiol_dOase_core"/>
</dbReference>
<reference evidence="3 4" key="1">
    <citation type="submission" date="2024-04" db="EMBL/GenBank/DDBJ databases">
        <title>Isolation of an actinomycete strain from pig manure.</title>
        <authorList>
            <person name="Gong T."/>
            <person name="Yu Z."/>
            <person name="An M."/>
            <person name="Wei C."/>
            <person name="Yang W."/>
            <person name="Liu L."/>
        </authorList>
    </citation>
    <scope>NUCLEOTIDE SEQUENCE [LARGE SCALE GENOMIC DNA]</scope>
    <source>
        <strain evidence="3 4">ZF39</strain>
    </source>
</reference>
<keyword evidence="4" id="KW-1185">Reference proteome</keyword>
<evidence type="ECO:0000259" key="2">
    <source>
        <dbReference type="Pfam" id="PF00775"/>
    </source>
</evidence>
<dbReference type="Gene3D" id="2.60.130.10">
    <property type="entry name" value="Aromatic compound dioxygenase"/>
    <property type="match status" value="1"/>
</dbReference>
<evidence type="ECO:0000313" key="3">
    <source>
        <dbReference type="EMBL" id="XAN07148.1"/>
    </source>
</evidence>
<feature type="region of interest" description="Disordered" evidence="1">
    <location>
        <begin position="55"/>
        <end position="76"/>
    </location>
</feature>
<accession>A0ABZ3FM78</accession>
<protein>
    <submittedName>
        <fullName evidence="3">3,4-dioxygenase subunit beta</fullName>
    </submittedName>
</protein>
<evidence type="ECO:0000313" key="4">
    <source>
        <dbReference type="Proteomes" id="UP001442841"/>
    </source>
</evidence>
<dbReference type="PROSITE" id="PS51318">
    <property type="entry name" value="TAT"/>
    <property type="match status" value="1"/>
</dbReference>
<dbReference type="EMBL" id="CP154795">
    <property type="protein sequence ID" value="XAN07148.1"/>
    <property type="molecule type" value="Genomic_DNA"/>
</dbReference>
<dbReference type="PANTHER" id="PTHR34315:SF1">
    <property type="entry name" value="INTRADIOL RING-CLEAVAGE DIOXYGENASES DOMAIN-CONTAINING PROTEIN-RELATED"/>
    <property type="match status" value="1"/>
</dbReference>
<dbReference type="InterPro" id="IPR000627">
    <property type="entry name" value="Intradiol_dOase_C"/>
</dbReference>
<dbReference type="Pfam" id="PF00775">
    <property type="entry name" value="Dioxygenase_C"/>
    <property type="match status" value="1"/>
</dbReference>